<feature type="domain" description="Flagellar basal-body/hook protein C-terminal" evidence="10">
    <location>
        <begin position="216"/>
        <end position="260"/>
    </location>
</feature>
<reference evidence="14 15" key="1">
    <citation type="submission" date="2019-09" db="EMBL/GenBank/DDBJ databases">
        <title>NBRP : Genome information of microbial organism related human and environment.</title>
        <authorList>
            <person name="Hattori M."/>
            <person name="Oshima K."/>
            <person name="Inaba H."/>
            <person name="Suda W."/>
            <person name="Sakamoto M."/>
            <person name="Iino T."/>
            <person name="Kitahara M."/>
            <person name="Oshida Y."/>
            <person name="Iida T."/>
            <person name="Kudo T."/>
            <person name="Itoh T."/>
            <person name="Ohkuma M."/>
        </authorList>
    </citation>
    <scope>NUCLEOTIDE SEQUENCE [LARGE SCALE GENOMIC DNA]</scope>
    <source>
        <strain evidence="12 14">Hi-2</strain>
        <strain evidence="13 15">Mie-1</strain>
    </source>
</reference>
<dbReference type="Pfam" id="PF00460">
    <property type="entry name" value="Flg_bb_rod"/>
    <property type="match status" value="1"/>
</dbReference>
<dbReference type="GO" id="GO:0071978">
    <property type="term" value="P:bacterial-type flagellum-dependent swarming motility"/>
    <property type="evidence" value="ECO:0007669"/>
    <property type="project" value="TreeGrafter"/>
</dbReference>
<organism evidence="13 15">
    <name type="scientific">Iodidimonas gelatinilytica</name>
    <dbReference type="NCBI Taxonomy" id="1236966"/>
    <lineage>
        <taxon>Bacteria</taxon>
        <taxon>Pseudomonadati</taxon>
        <taxon>Pseudomonadota</taxon>
        <taxon>Alphaproteobacteria</taxon>
        <taxon>Iodidimonadales</taxon>
        <taxon>Iodidimonadaceae</taxon>
        <taxon>Iodidimonas</taxon>
    </lineage>
</organism>
<dbReference type="AlphaFoldDB" id="A0A5A7MZP1"/>
<evidence type="ECO:0000259" key="10">
    <source>
        <dbReference type="Pfam" id="PF06429"/>
    </source>
</evidence>
<accession>A0A5A7MLB6</accession>
<evidence type="ECO:0000256" key="2">
    <source>
        <dbReference type="ARBA" id="ARBA00009677"/>
    </source>
</evidence>
<dbReference type="InterPro" id="IPR037925">
    <property type="entry name" value="FlgE/F/G-like"/>
</dbReference>
<evidence type="ECO:0000259" key="11">
    <source>
        <dbReference type="Pfam" id="PF22692"/>
    </source>
</evidence>
<keyword evidence="13" id="KW-0966">Cell projection</keyword>
<feature type="domain" description="Flagellar basal body rod protein N-terminal" evidence="9">
    <location>
        <begin position="4"/>
        <end position="34"/>
    </location>
</feature>
<dbReference type="EMBL" id="BKCM01000010">
    <property type="protein sequence ID" value="GER01463.1"/>
    <property type="molecule type" value="Genomic_DNA"/>
</dbReference>
<evidence type="ECO:0000313" key="12">
    <source>
        <dbReference type="EMBL" id="GEQ96740.1"/>
    </source>
</evidence>
<evidence type="ECO:0000313" key="13">
    <source>
        <dbReference type="EMBL" id="GER01463.1"/>
    </source>
</evidence>
<feature type="domain" description="Flagellar hook protein FlgE/F/G-like D1" evidence="11">
    <location>
        <begin position="96"/>
        <end position="159"/>
    </location>
</feature>
<keyword evidence="13" id="KW-0969">Cilium</keyword>
<dbReference type="Proteomes" id="UP000322084">
    <property type="component" value="Unassembled WGS sequence"/>
</dbReference>
<evidence type="ECO:0000313" key="14">
    <source>
        <dbReference type="Proteomes" id="UP000322084"/>
    </source>
</evidence>
<comment type="similarity">
    <text evidence="2 8">Belongs to the flagella basal body rod proteins family.</text>
</comment>
<dbReference type="InterPro" id="IPR010930">
    <property type="entry name" value="Flg_bb/hook_C_dom"/>
</dbReference>
<keyword evidence="13" id="KW-0282">Flagellum</keyword>
<dbReference type="Proteomes" id="UP000325187">
    <property type="component" value="Unassembled WGS sequence"/>
</dbReference>
<evidence type="ECO:0000256" key="4">
    <source>
        <dbReference type="ARBA" id="ARBA00023143"/>
    </source>
</evidence>
<dbReference type="InterPro" id="IPR001444">
    <property type="entry name" value="Flag_bb_rod_N"/>
</dbReference>
<dbReference type="RefSeq" id="WP_149999354.1">
    <property type="nucleotide sequence ID" value="NZ_BKCL01000001.1"/>
</dbReference>
<dbReference type="InterPro" id="IPR020013">
    <property type="entry name" value="Flagellar_FlgE/F/G"/>
</dbReference>
<dbReference type="NCBIfam" id="TIGR03506">
    <property type="entry name" value="FlgEFG_subfam"/>
    <property type="match status" value="2"/>
</dbReference>
<evidence type="ECO:0000313" key="15">
    <source>
        <dbReference type="Proteomes" id="UP000325187"/>
    </source>
</evidence>
<protein>
    <recommendedName>
        <fullName evidence="3 7">Flagellar basal-body rod protein FlgG</fullName>
    </recommendedName>
    <alternativeName>
        <fullName evidence="6 8">Distal rod protein</fullName>
    </alternativeName>
</protein>
<accession>A0A5A7MZP1</accession>
<comment type="subunit">
    <text evidence="5 8">The basal body constitutes a major portion of the flagellar organelle and consists of four rings (L,P,S, and M) mounted on a central rod. The rod consists of about 26 subunits of FlgG in the distal portion, and FlgB, FlgC and FlgF are thought to build up the proximal portion of the rod with about 6 subunits each.</text>
</comment>
<evidence type="ECO:0000259" key="9">
    <source>
        <dbReference type="Pfam" id="PF00460"/>
    </source>
</evidence>
<dbReference type="SUPFAM" id="SSF117143">
    <property type="entry name" value="Flagellar hook protein flgE"/>
    <property type="match status" value="1"/>
</dbReference>
<dbReference type="EMBL" id="BKCL01000001">
    <property type="protein sequence ID" value="GEQ96740.1"/>
    <property type="molecule type" value="Genomic_DNA"/>
</dbReference>
<dbReference type="PANTHER" id="PTHR30435:SF19">
    <property type="entry name" value="FLAGELLAR BASAL-BODY ROD PROTEIN FLGG"/>
    <property type="match status" value="1"/>
</dbReference>
<dbReference type="PROSITE" id="PS00588">
    <property type="entry name" value="FLAGELLA_BB_ROD"/>
    <property type="match status" value="1"/>
</dbReference>
<comment type="caution">
    <text evidence="13">The sequence shown here is derived from an EMBL/GenBank/DDBJ whole genome shotgun (WGS) entry which is preliminary data.</text>
</comment>
<proteinExistence type="inferred from homology"/>
<gene>
    <name evidence="13" type="primary">flgG</name>
    <name evidence="12" type="ORF">JCM17844_03770</name>
    <name evidence="13" type="ORF">JCM17845_20860</name>
</gene>
<evidence type="ECO:0000256" key="3">
    <source>
        <dbReference type="ARBA" id="ARBA00017948"/>
    </source>
</evidence>
<dbReference type="InterPro" id="IPR012834">
    <property type="entry name" value="FlgG_G_neg"/>
</dbReference>
<evidence type="ECO:0000256" key="8">
    <source>
        <dbReference type="RuleBase" id="RU362116"/>
    </source>
</evidence>
<evidence type="ECO:0000256" key="1">
    <source>
        <dbReference type="ARBA" id="ARBA00004117"/>
    </source>
</evidence>
<keyword evidence="4 8" id="KW-0975">Bacterial flagellum</keyword>
<keyword evidence="15" id="KW-1185">Reference proteome</keyword>
<name>A0A5A7MZP1_9PROT</name>
<dbReference type="Pfam" id="PF22692">
    <property type="entry name" value="LlgE_F_G_D1"/>
    <property type="match status" value="1"/>
</dbReference>
<dbReference type="PANTHER" id="PTHR30435">
    <property type="entry name" value="FLAGELLAR PROTEIN"/>
    <property type="match status" value="1"/>
</dbReference>
<sequence>MKALSTAATGMLAQQMNVEVISNNIANLNTTAFKRRRAEFQDLLYQTIERVGANSTAQGNVVPSGIQVGVGVRAAGVYRIATQGSLELTDNSLDLAINGSGFFRVQSPDGEELYTRAGSFQLDQDGRLVTPAGFEVLPGITIPQEAVDVTINQEGEVQVSLQGQVNPQIVGQLDLAIFPNEAGLEALGSNLLRESQASGPASVATPGTDGFGLIEQGFLERSNVDPVQEITNLITAQRAYELNSRVITTSDEMLNAVNSLR</sequence>
<dbReference type="InterPro" id="IPR019776">
    <property type="entry name" value="Flagellar_basal_body_rod_CS"/>
</dbReference>
<dbReference type="GO" id="GO:0009426">
    <property type="term" value="C:bacterial-type flagellum basal body, distal rod"/>
    <property type="evidence" value="ECO:0007669"/>
    <property type="project" value="UniProtKB-UniRule"/>
</dbReference>
<evidence type="ECO:0000256" key="6">
    <source>
        <dbReference type="ARBA" id="ARBA00032912"/>
    </source>
</evidence>
<dbReference type="InterPro" id="IPR053967">
    <property type="entry name" value="LlgE_F_G-like_D1"/>
</dbReference>
<evidence type="ECO:0000256" key="5">
    <source>
        <dbReference type="ARBA" id="ARBA00025933"/>
    </source>
</evidence>
<dbReference type="Pfam" id="PF06429">
    <property type="entry name" value="Flg_bbr_C"/>
    <property type="match status" value="1"/>
</dbReference>
<dbReference type="NCBIfam" id="TIGR02488">
    <property type="entry name" value="flgG_G_neg"/>
    <property type="match status" value="1"/>
</dbReference>
<evidence type="ECO:0000256" key="7">
    <source>
        <dbReference type="NCBIfam" id="TIGR02488"/>
    </source>
</evidence>
<comment type="subcellular location">
    <subcellularLocation>
        <location evidence="1 8">Bacterial flagellum basal body</location>
    </subcellularLocation>
</comment>